<dbReference type="GO" id="GO:0006222">
    <property type="term" value="P:UMP biosynthetic process"/>
    <property type="evidence" value="ECO:0007669"/>
    <property type="project" value="TreeGrafter"/>
</dbReference>
<dbReference type="EC" id="2.4.2.10" evidence="5"/>
<protein>
    <recommendedName>
        <fullName evidence="7">Uridine 5'-monophosphate synthase</fullName>
        <ecNumber evidence="5">2.4.2.10</ecNumber>
        <ecNumber evidence="6">4.1.1.23</ecNumber>
    </recommendedName>
</protein>
<dbReference type="InterPro" id="IPR001754">
    <property type="entry name" value="OMPdeCOase_dom"/>
</dbReference>
<dbReference type="Proteomes" id="UP000699462">
    <property type="component" value="Unassembled WGS sequence"/>
</dbReference>
<sequence>MMDLTIKREIALAFHDLGVLKFGDFRLKSGILSPVYVDFRLVISSPVLLVKVANALSTMLQDSSSKEDFLICGVPYSAVPMATCISINMSVPMLMCRKETKTYGTKQMVEGTWKFGQHCVIVEDVVTSGSSVASVAQVLRNEGICVSQALILVDREQGGTENLRTRHKLSVTSLFKLSELTEILCDAGRVTEEQKSRVIRFLQSTPSPEINIPSFLPDLSGSVQQASLEQLISRKSSRLCIAIDTFDPDCLLRVADQVGPKVCAVKLHLDILRFDPEPERVINGLRRLSAQHGFLIIEDRKLADIGQTIMLQLKYGVYCISDWCDMVTVHCIPGPGVFEAFRQINKQFAAEGKTRRLRAIVVAQMSSQAGCHYLSV</sequence>
<keyword evidence="10" id="KW-0210">Decarboxylase</keyword>
<evidence type="ECO:0000256" key="7">
    <source>
        <dbReference type="ARBA" id="ARBA00015047"/>
    </source>
</evidence>
<name>A0A8T0D3J5_9TREM</name>
<evidence type="ECO:0000256" key="3">
    <source>
        <dbReference type="ARBA" id="ARBA00006221"/>
    </source>
</evidence>
<dbReference type="Pfam" id="PF00215">
    <property type="entry name" value="OMPdecase"/>
    <property type="match status" value="1"/>
</dbReference>
<dbReference type="InterPro" id="IPR029057">
    <property type="entry name" value="PRTase-like"/>
</dbReference>
<evidence type="ECO:0000259" key="14">
    <source>
        <dbReference type="Pfam" id="PF00156"/>
    </source>
</evidence>
<evidence type="ECO:0000256" key="1">
    <source>
        <dbReference type="ARBA" id="ARBA00004861"/>
    </source>
</evidence>
<comment type="similarity">
    <text evidence="3">In the N-terminal section; belongs to the purine/pyrimidine phosphoribosyltransferase family.</text>
</comment>
<dbReference type="InterPro" id="IPR023031">
    <property type="entry name" value="OPRT"/>
</dbReference>
<keyword evidence="13" id="KW-0511">Multifunctional enzyme</keyword>
<comment type="pathway">
    <text evidence="2">Pyrimidine metabolism; UMP biosynthesis via de novo pathway; UMP from orotate: step 1/2.</text>
</comment>
<dbReference type="AlphaFoldDB" id="A0A8T0D3J5"/>
<gene>
    <name evidence="16" type="ORF">P879_10395</name>
</gene>
<evidence type="ECO:0000256" key="8">
    <source>
        <dbReference type="ARBA" id="ARBA00022676"/>
    </source>
</evidence>
<dbReference type="FunFam" id="3.40.50.2020:FF:000025">
    <property type="entry name" value="Uridine monophosphate synthetase"/>
    <property type="match status" value="1"/>
</dbReference>
<reference evidence="16 17" key="1">
    <citation type="submission" date="2019-07" db="EMBL/GenBank/DDBJ databases">
        <title>Annotation for the trematode Paragonimus westermani.</title>
        <authorList>
            <person name="Choi Y.-J."/>
        </authorList>
    </citation>
    <scope>NUCLEOTIDE SEQUENCE [LARGE SCALE GENOMIC DNA]</scope>
    <source>
        <strain evidence="16">180907_Pwestermani</strain>
    </source>
</reference>
<keyword evidence="12" id="KW-0456">Lyase</keyword>
<dbReference type="CDD" id="cd06223">
    <property type="entry name" value="PRTases_typeI"/>
    <property type="match status" value="1"/>
</dbReference>
<dbReference type="OrthoDB" id="10263753at2759"/>
<keyword evidence="17" id="KW-1185">Reference proteome</keyword>
<proteinExistence type="inferred from homology"/>
<feature type="domain" description="Phosphoribosyltransferase" evidence="14">
    <location>
        <begin position="51"/>
        <end position="159"/>
    </location>
</feature>
<dbReference type="PANTHER" id="PTHR19278:SF9">
    <property type="entry name" value="URIDINE 5'-MONOPHOSPHATE SYNTHASE"/>
    <property type="match status" value="1"/>
</dbReference>
<feature type="domain" description="Orotidine 5'-phosphate decarboxylase" evidence="15">
    <location>
        <begin position="237"/>
        <end position="368"/>
    </location>
</feature>
<dbReference type="InterPro" id="IPR018089">
    <property type="entry name" value="OMPdecase_AS"/>
</dbReference>
<dbReference type="SUPFAM" id="SSF53271">
    <property type="entry name" value="PRTase-like"/>
    <property type="match status" value="1"/>
</dbReference>
<evidence type="ECO:0000256" key="13">
    <source>
        <dbReference type="ARBA" id="ARBA00023268"/>
    </source>
</evidence>
<dbReference type="InterPro" id="IPR013785">
    <property type="entry name" value="Aldolase_TIM"/>
</dbReference>
<organism evidence="16 17">
    <name type="scientific">Paragonimus westermani</name>
    <dbReference type="NCBI Taxonomy" id="34504"/>
    <lineage>
        <taxon>Eukaryota</taxon>
        <taxon>Metazoa</taxon>
        <taxon>Spiralia</taxon>
        <taxon>Lophotrochozoa</taxon>
        <taxon>Platyhelminthes</taxon>
        <taxon>Trematoda</taxon>
        <taxon>Digenea</taxon>
        <taxon>Plagiorchiida</taxon>
        <taxon>Troglotremata</taxon>
        <taxon>Troglotrematidae</taxon>
        <taxon>Paragonimus</taxon>
    </lineage>
</organism>
<evidence type="ECO:0000256" key="11">
    <source>
        <dbReference type="ARBA" id="ARBA00022975"/>
    </source>
</evidence>
<dbReference type="InterPro" id="IPR000836">
    <property type="entry name" value="PRTase_dom"/>
</dbReference>
<dbReference type="GO" id="GO:0006207">
    <property type="term" value="P:'de novo' pyrimidine nucleobase biosynthetic process"/>
    <property type="evidence" value="ECO:0007669"/>
    <property type="project" value="InterPro"/>
</dbReference>
<dbReference type="PROSITE" id="PS00156">
    <property type="entry name" value="OMPDECASE"/>
    <property type="match status" value="1"/>
</dbReference>
<dbReference type="HAMAP" id="MF_01208">
    <property type="entry name" value="PyrE"/>
    <property type="match status" value="1"/>
</dbReference>
<dbReference type="InterPro" id="IPR004467">
    <property type="entry name" value="Or_phspho_trans_dom"/>
</dbReference>
<evidence type="ECO:0000256" key="5">
    <source>
        <dbReference type="ARBA" id="ARBA00011971"/>
    </source>
</evidence>
<accession>A0A8T0D3J5</accession>
<evidence type="ECO:0000256" key="2">
    <source>
        <dbReference type="ARBA" id="ARBA00004889"/>
    </source>
</evidence>
<evidence type="ECO:0000256" key="9">
    <source>
        <dbReference type="ARBA" id="ARBA00022679"/>
    </source>
</evidence>
<dbReference type="Gene3D" id="3.20.20.70">
    <property type="entry name" value="Aldolase class I"/>
    <property type="match status" value="1"/>
</dbReference>
<evidence type="ECO:0000256" key="12">
    <source>
        <dbReference type="ARBA" id="ARBA00023239"/>
    </source>
</evidence>
<dbReference type="PANTHER" id="PTHR19278">
    <property type="entry name" value="OROTATE PHOSPHORIBOSYLTRANSFERASE"/>
    <property type="match status" value="1"/>
</dbReference>
<dbReference type="GO" id="GO:0004590">
    <property type="term" value="F:orotidine-5'-phosphate decarboxylase activity"/>
    <property type="evidence" value="ECO:0007669"/>
    <property type="project" value="UniProtKB-EC"/>
</dbReference>
<comment type="pathway">
    <text evidence="1">Pyrimidine metabolism; UMP biosynthesis via de novo pathway; UMP from orotate: step 2/2.</text>
</comment>
<evidence type="ECO:0000313" key="16">
    <source>
        <dbReference type="EMBL" id="KAF8561097.1"/>
    </source>
</evidence>
<dbReference type="InterPro" id="IPR011060">
    <property type="entry name" value="RibuloseP-bd_barrel"/>
</dbReference>
<dbReference type="SUPFAM" id="SSF51366">
    <property type="entry name" value="Ribulose-phoshate binding barrel"/>
    <property type="match status" value="1"/>
</dbReference>
<evidence type="ECO:0000256" key="4">
    <source>
        <dbReference type="ARBA" id="ARBA00009769"/>
    </source>
</evidence>
<evidence type="ECO:0000313" key="17">
    <source>
        <dbReference type="Proteomes" id="UP000699462"/>
    </source>
</evidence>
<keyword evidence="11" id="KW-0665">Pyrimidine biosynthesis</keyword>
<evidence type="ECO:0000256" key="6">
    <source>
        <dbReference type="ARBA" id="ARBA00012321"/>
    </source>
</evidence>
<keyword evidence="9" id="KW-0808">Transferase</keyword>
<evidence type="ECO:0000256" key="10">
    <source>
        <dbReference type="ARBA" id="ARBA00022793"/>
    </source>
</evidence>
<comment type="similarity">
    <text evidence="4">In the C-terminal section; belongs to the OMP decarboxylase family.</text>
</comment>
<dbReference type="EC" id="4.1.1.23" evidence="6"/>
<dbReference type="GO" id="GO:0004588">
    <property type="term" value="F:orotate phosphoribosyltransferase activity"/>
    <property type="evidence" value="ECO:0007669"/>
    <property type="project" value="UniProtKB-EC"/>
</dbReference>
<dbReference type="Gene3D" id="3.40.50.2020">
    <property type="match status" value="1"/>
</dbReference>
<comment type="caution">
    <text evidence="16">The sequence shown here is derived from an EMBL/GenBank/DDBJ whole genome shotgun (WGS) entry which is preliminary data.</text>
</comment>
<keyword evidence="8" id="KW-0328">Glycosyltransferase</keyword>
<dbReference type="EMBL" id="JTDF01021991">
    <property type="protein sequence ID" value="KAF8561097.1"/>
    <property type="molecule type" value="Genomic_DNA"/>
</dbReference>
<dbReference type="Pfam" id="PF00156">
    <property type="entry name" value="Pribosyltran"/>
    <property type="match status" value="1"/>
</dbReference>
<dbReference type="NCBIfam" id="TIGR00336">
    <property type="entry name" value="pyrE"/>
    <property type="match status" value="1"/>
</dbReference>
<evidence type="ECO:0000259" key="15">
    <source>
        <dbReference type="Pfam" id="PF00215"/>
    </source>
</evidence>